<sequence>MVVIWRLFSPNVFGARVLTLEETTVWTESEHSASTHAISCIHSSLEQLSIVLHVCNAVGPLELQIGVEVTELCPLAEIRHTSSKHRCIDLWRPDRSETLFNIHDDA</sequence>
<accession>A0A0J6YHF7</accession>
<protein>
    <submittedName>
        <fullName evidence="1">Uncharacterized protein</fullName>
    </submittedName>
</protein>
<reference evidence="2" key="1">
    <citation type="journal article" date="2010" name="Genome Res.">
        <title>Population genomic sequencing of Coccidioides fungi reveals recent hybridization and transposon control.</title>
        <authorList>
            <person name="Neafsey D.E."/>
            <person name="Barker B.M."/>
            <person name="Sharpton T.J."/>
            <person name="Stajich J.E."/>
            <person name="Park D.J."/>
            <person name="Whiston E."/>
            <person name="Hung C.-Y."/>
            <person name="McMahan C."/>
            <person name="White J."/>
            <person name="Sykes S."/>
            <person name="Heiman D."/>
            <person name="Young S."/>
            <person name="Zeng Q."/>
            <person name="Abouelleil A."/>
            <person name="Aftuck L."/>
            <person name="Bessette D."/>
            <person name="Brown A."/>
            <person name="FitzGerald M."/>
            <person name="Lui A."/>
            <person name="Macdonald J.P."/>
            <person name="Priest M."/>
            <person name="Orbach M.J."/>
            <person name="Galgiani J.N."/>
            <person name="Kirkland T.N."/>
            <person name="Cole G.T."/>
            <person name="Birren B.W."/>
            <person name="Henn M.R."/>
            <person name="Taylor J.W."/>
            <person name="Rounsley S.D."/>
        </authorList>
    </citation>
    <scope>NUCLEOTIDE SEQUENCE [LARGE SCALE GENOMIC DNA]</scope>
    <source>
        <strain evidence="2">RMSCC 2394</strain>
    </source>
</reference>
<organism evidence="1 2">
    <name type="scientific">Coccidioides immitis RMSCC 2394</name>
    <dbReference type="NCBI Taxonomy" id="404692"/>
    <lineage>
        <taxon>Eukaryota</taxon>
        <taxon>Fungi</taxon>
        <taxon>Dikarya</taxon>
        <taxon>Ascomycota</taxon>
        <taxon>Pezizomycotina</taxon>
        <taxon>Eurotiomycetes</taxon>
        <taxon>Eurotiomycetidae</taxon>
        <taxon>Onygenales</taxon>
        <taxon>Onygenaceae</taxon>
        <taxon>Coccidioides</taxon>
    </lineage>
</organism>
<evidence type="ECO:0000313" key="1">
    <source>
        <dbReference type="EMBL" id="KMP08116.1"/>
    </source>
</evidence>
<dbReference type="AlphaFoldDB" id="A0A0J6YHF7"/>
<dbReference type="Proteomes" id="UP000054565">
    <property type="component" value="Unassembled WGS sequence"/>
</dbReference>
<evidence type="ECO:0000313" key="2">
    <source>
        <dbReference type="Proteomes" id="UP000054565"/>
    </source>
</evidence>
<name>A0A0J6YHF7_COCIT</name>
<dbReference type="EMBL" id="DS028097">
    <property type="protein sequence ID" value="KMP08116.1"/>
    <property type="molecule type" value="Genomic_DNA"/>
</dbReference>
<gene>
    <name evidence="1" type="ORF">CIRG_07797</name>
</gene>
<proteinExistence type="predicted"/>